<keyword evidence="2" id="KW-0812">Transmembrane</keyword>
<feature type="compositionally biased region" description="Low complexity" evidence="1">
    <location>
        <begin position="550"/>
        <end position="567"/>
    </location>
</feature>
<evidence type="ECO:0000313" key="5">
    <source>
        <dbReference type="Proteomes" id="UP000607645"/>
    </source>
</evidence>
<proteinExistence type="predicted"/>
<keyword evidence="3" id="KW-0732">Signal</keyword>
<organism evidence="4 5">
    <name type="scientific">Lawsonibacter faecis</name>
    <dbReference type="NCBI Taxonomy" id="2763052"/>
    <lineage>
        <taxon>Bacteria</taxon>
        <taxon>Bacillati</taxon>
        <taxon>Bacillota</taxon>
        <taxon>Clostridia</taxon>
        <taxon>Eubacteriales</taxon>
        <taxon>Oscillospiraceae</taxon>
        <taxon>Lawsonibacter</taxon>
    </lineage>
</organism>
<feature type="transmembrane region" description="Helical" evidence="2">
    <location>
        <begin position="636"/>
        <end position="658"/>
    </location>
</feature>
<feature type="compositionally biased region" description="Pro residues" evidence="1">
    <location>
        <begin position="612"/>
        <end position="624"/>
    </location>
</feature>
<name>A0A8J6M8S0_9FIRM</name>
<feature type="chain" id="PRO_5035329573" evidence="3">
    <location>
        <begin position="27"/>
        <end position="664"/>
    </location>
</feature>
<dbReference type="RefSeq" id="WP_186920153.1">
    <property type="nucleotide sequence ID" value="NZ_JACOPQ010000014.1"/>
</dbReference>
<sequence>MKLFQQVCLLSACAALLLGLAGTACGEEGPSGRVYTVGSNGEIPGVLFPREVDYEEFLAQCGSQELYWSEWDSDVFAIEWNREAFDSAVSGGKTEFSMEGTYALPGDCPEELRELWDAGLVTMPEPPETTVWVRPRDFVTTYFQEPEDLPAVEVYRGAGFEEAVRFAGMVELRQGEEEKVYDPVTAWFRVSWSREDYELGMADGEKTSFEISGSYLGPDDTRLEGWVQAAGAPRLVVNVKQPPAEAEVYYDPAYGGAGAAVRTLYVTPDADFDALALPDEVTLMRLGQNGNYRDFAVTWNRDEFEDGLASGADSFAVSGAYGPGASWPQEELDWWGSLILLDEGTPDPQLTVHVVQEKKYPFTADIVNEGDLVPLFTFPWLNGAEEVACAFSLDDETWYQEATDWAWSGDPATGRVAFTVRIYDDDYDILPIPPDAAVYVKLIVTGSALAGETDVFVLKPPADGGGSWDMTPYDDQGGDHGGGGQGEHDRPGREDGGSGAASGLTFRELLEMVKRLLPAPAPVQPLSPPEVLEPSYSAAPAPEPEERPAPSKAPEPADSAAPAPAGRPQKEDGGQAARLPAEVRQPEAEQALAAAPEEGPQAVPPTDASPEAAPPAPAPGPEAAPEPVAVQEGVAIPGYAVAVAATAALILGGAALFCRRDKGK</sequence>
<keyword evidence="2" id="KW-0472">Membrane</keyword>
<gene>
    <name evidence="4" type="ORF">H8S62_15230</name>
</gene>
<feature type="signal peptide" evidence="3">
    <location>
        <begin position="1"/>
        <end position="26"/>
    </location>
</feature>
<evidence type="ECO:0000256" key="3">
    <source>
        <dbReference type="SAM" id="SignalP"/>
    </source>
</evidence>
<dbReference type="Proteomes" id="UP000607645">
    <property type="component" value="Unassembled WGS sequence"/>
</dbReference>
<keyword evidence="5" id="KW-1185">Reference proteome</keyword>
<feature type="compositionally biased region" description="Basic and acidic residues" evidence="1">
    <location>
        <begin position="486"/>
        <end position="496"/>
    </location>
</feature>
<evidence type="ECO:0000256" key="1">
    <source>
        <dbReference type="SAM" id="MobiDB-lite"/>
    </source>
</evidence>
<feature type="region of interest" description="Disordered" evidence="1">
    <location>
        <begin position="521"/>
        <end position="626"/>
    </location>
</feature>
<dbReference type="AlphaFoldDB" id="A0A8J6M8S0"/>
<feature type="compositionally biased region" description="Low complexity" evidence="1">
    <location>
        <begin position="588"/>
        <end position="601"/>
    </location>
</feature>
<dbReference type="EMBL" id="JACOPQ010000014">
    <property type="protein sequence ID" value="MBC5738362.1"/>
    <property type="molecule type" value="Genomic_DNA"/>
</dbReference>
<evidence type="ECO:0000313" key="4">
    <source>
        <dbReference type="EMBL" id="MBC5738362.1"/>
    </source>
</evidence>
<accession>A0A8J6M8S0</accession>
<comment type="caution">
    <text evidence="4">The sequence shown here is derived from an EMBL/GenBank/DDBJ whole genome shotgun (WGS) entry which is preliminary data.</text>
</comment>
<feature type="region of interest" description="Disordered" evidence="1">
    <location>
        <begin position="460"/>
        <end position="501"/>
    </location>
</feature>
<evidence type="ECO:0000256" key="2">
    <source>
        <dbReference type="SAM" id="Phobius"/>
    </source>
</evidence>
<dbReference type="PROSITE" id="PS51257">
    <property type="entry name" value="PROKAR_LIPOPROTEIN"/>
    <property type="match status" value="1"/>
</dbReference>
<protein>
    <submittedName>
        <fullName evidence="4">Uncharacterized protein</fullName>
    </submittedName>
</protein>
<reference evidence="4" key="1">
    <citation type="submission" date="2020-08" db="EMBL/GenBank/DDBJ databases">
        <title>Genome public.</title>
        <authorList>
            <person name="Liu C."/>
            <person name="Sun Q."/>
        </authorList>
    </citation>
    <scope>NUCLEOTIDE SEQUENCE</scope>
    <source>
        <strain evidence="4">NSJ-52</strain>
    </source>
</reference>
<keyword evidence="2" id="KW-1133">Transmembrane helix</keyword>